<keyword evidence="2" id="KW-1185">Reference proteome</keyword>
<dbReference type="InterPro" id="IPR007536">
    <property type="entry name" value="16SrRNA_methylTrfase_J"/>
</dbReference>
<dbReference type="Gene3D" id="3.40.50.150">
    <property type="entry name" value="Vaccinia Virus protein VP39"/>
    <property type="match status" value="1"/>
</dbReference>
<dbReference type="Proteomes" id="UP000095546">
    <property type="component" value="Unassembled WGS sequence"/>
</dbReference>
<gene>
    <name evidence="1" type="ORF">ERS852385_01766</name>
</gene>
<dbReference type="SUPFAM" id="SSF53335">
    <property type="entry name" value="S-adenosyl-L-methionine-dependent methyltransferases"/>
    <property type="match status" value="1"/>
</dbReference>
<proteinExistence type="predicted"/>
<dbReference type="RefSeq" id="WP_081828404.1">
    <property type="nucleotide sequence ID" value="NZ_CABIWZ010000015.1"/>
</dbReference>
<protein>
    <submittedName>
        <fullName evidence="1">Putative methyltransferase</fullName>
    </submittedName>
</protein>
<dbReference type="GO" id="GO:0008990">
    <property type="term" value="F:rRNA (guanine-N2-)-methyltransferase activity"/>
    <property type="evidence" value="ECO:0007669"/>
    <property type="project" value="InterPro"/>
</dbReference>
<dbReference type="PANTHER" id="PTHR36112">
    <property type="entry name" value="RIBOSOMAL RNA SMALL SUBUNIT METHYLTRANSFERASE J"/>
    <property type="match status" value="1"/>
</dbReference>
<accession>A0A174B2M9</accession>
<keyword evidence="1" id="KW-0808">Transferase</keyword>
<dbReference type="PANTHER" id="PTHR36112:SF1">
    <property type="entry name" value="RIBOSOMAL RNA SMALL SUBUNIT METHYLTRANSFERASE J"/>
    <property type="match status" value="1"/>
</dbReference>
<dbReference type="CDD" id="cd02440">
    <property type="entry name" value="AdoMet_MTases"/>
    <property type="match status" value="1"/>
</dbReference>
<dbReference type="STRING" id="187979.ERS852385_01766"/>
<dbReference type="EMBL" id="CYYU01000015">
    <property type="protein sequence ID" value="CUN94954.1"/>
    <property type="molecule type" value="Genomic_DNA"/>
</dbReference>
<evidence type="ECO:0000313" key="2">
    <source>
        <dbReference type="Proteomes" id="UP000095546"/>
    </source>
</evidence>
<dbReference type="GeneID" id="83708743"/>
<dbReference type="AlphaFoldDB" id="A0A174B2M9"/>
<keyword evidence="1" id="KW-0489">Methyltransferase</keyword>
<reference evidence="1 2" key="1">
    <citation type="submission" date="2015-09" db="EMBL/GenBank/DDBJ databases">
        <authorList>
            <consortium name="Pathogen Informatics"/>
        </authorList>
    </citation>
    <scope>NUCLEOTIDE SEQUENCE [LARGE SCALE GENOMIC DNA]</scope>
    <source>
        <strain evidence="1 2">2789STDY5608828</strain>
    </source>
</reference>
<organism evidence="1 2">
    <name type="scientific">Mitsuokella jalaludinii</name>
    <dbReference type="NCBI Taxonomy" id="187979"/>
    <lineage>
        <taxon>Bacteria</taxon>
        <taxon>Bacillati</taxon>
        <taxon>Bacillota</taxon>
        <taxon>Negativicutes</taxon>
        <taxon>Selenomonadales</taxon>
        <taxon>Selenomonadaceae</taxon>
        <taxon>Mitsuokella</taxon>
    </lineage>
</organism>
<dbReference type="eggNOG" id="COG2518">
    <property type="taxonomic scope" value="Bacteria"/>
</dbReference>
<sequence>MVQAIATTGRKCTDDAVSLAKWAAEHAKIPYVPRANLSGQALRERYGVDFILIAKQGLLTLSTPAGDLFFHPNMAHLRLKNLRFGSAGTGDRMVEAMGLSHGMSVLDCTLGFGADAIVASFAVGPEGKVTGIESQPLIETVVGYGLAHFKAENWPIQEAMRGIETVCADAFSYLKQQEDDSVDVVYFDPMFRHPLLESRSLSPLRTVANHAPVSPAMIEEACRVARRRVVFKENARSLEFERLGFTQIMGGRYSKVHYGVRIL</sequence>
<dbReference type="Pfam" id="PF04445">
    <property type="entry name" value="SAM_MT"/>
    <property type="match status" value="1"/>
</dbReference>
<dbReference type="OrthoDB" id="1653798at2"/>
<name>A0A174B2M9_9FIRM</name>
<evidence type="ECO:0000313" key="1">
    <source>
        <dbReference type="EMBL" id="CUN94954.1"/>
    </source>
</evidence>
<dbReference type="InterPro" id="IPR029063">
    <property type="entry name" value="SAM-dependent_MTases_sf"/>
</dbReference>